<gene>
    <name evidence="1" type="ORF">AGERDE_LOCUS9644</name>
</gene>
<dbReference type="AlphaFoldDB" id="A0A9N9CQN3"/>
<dbReference type="OrthoDB" id="10604850at2759"/>
<evidence type="ECO:0000313" key="1">
    <source>
        <dbReference type="EMBL" id="CAG8612145.1"/>
    </source>
</evidence>
<proteinExistence type="predicted"/>
<sequence>MHIKYRSSQKPEKKVVIVVSRLLSRTSPTHSVFQQQKQNKPKRKFFKHLRKPPSFDTYLLRRSDSTTSCDSNISTSNNILNGSGEFLPYTKNPRASFGNSRRDSSSSLSSFSSISSSSSNFLKFSSILETSSTHTDEYDDDCDSCAENSEEEEFLFMSAFDSSQTEYRSSHSSY</sequence>
<accession>A0A9N9CQN3</accession>
<comment type="caution">
    <text evidence="1">The sequence shown here is derived from an EMBL/GenBank/DDBJ whole genome shotgun (WGS) entry which is preliminary data.</text>
</comment>
<evidence type="ECO:0000313" key="2">
    <source>
        <dbReference type="Proteomes" id="UP000789831"/>
    </source>
</evidence>
<dbReference type="EMBL" id="CAJVPL010002502">
    <property type="protein sequence ID" value="CAG8612145.1"/>
    <property type="molecule type" value="Genomic_DNA"/>
</dbReference>
<reference evidence="1" key="1">
    <citation type="submission" date="2021-06" db="EMBL/GenBank/DDBJ databases">
        <authorList>
            <person name="Kallberg Y."/>
            <person name="Tangrot J."/>
            <person name="Rosling A."/>
        </authorList>
    </citation>
    <scope>NUCLEOTIDE SEQUENCE</scope>
    <source>
        <strain evidence="1">MT106</strain>
    </source>
</reference>
<keyword evidence="2" id="KW-1185">Reference proteome</keyword>
<dbReference type="Proteomes" id="UP000789831">
    <property type="component" value="Unassembled WGS sequence"/>
</dbReference>
<name>A0A9N9CQN3_9GLOM</name>
<protein>
    <submittedName>
        <fullName evidence="1">8139_t:CDS:1</fullName>
    </submittedName>
</protein>
<organism evidence="1 2">
    <name type="scientific">Ambispora gerdemannii</name>
    <dbReference type="NCBI Taxonomy" id="144530"/>
    <lineage>
        <taxon>Eukaryota</taxon>
        <taxon>Fungi</taxon>
        <taxon>Fungi incertae sedis</taxon>
        <taxon>Mucoromycota</taxon>
        <taxon>Glomeromycotina</taxon>
        <taxon>Glomeromycetes</taxon>
        <taxon>Archaeosporales</taxon>
        <taxon>Ambisporaceae</taxon>
        <taxon>Ambispora</taxon>
    </lineage>
</organism>